<sequence>MDSYRGSAEDYKDLKMFGFFTLAMTCMVLLVG</sequence>
<feature type="transmembrane region" description="Helical" evidence="1">
    <location>
        <begin position="14"/>
        <end position="31"/>
    </location>
</feature>
<evidence type="ECO:0000313" key="2">
    <source>
        <dbReference type="EMBL" id="KZL20721.1"/>
    </source>
</evidence>
<keyword evidence="3" id="KW-1185">Reference proteome</keyword>
<evidence type="ECO:0000313" key="3">
    <source>
        <dbReference type="Proteomes" id="UP000076577"/>
    </source>
</evidence>
<dbReference type="EMBL" id="LMCB01000006">
    <property type="protein sequence ID" value="KZL20721.1"/>
    <property type="molecule type" value="Genomic_DNA"/>
</dbReference>
<dbReference type="AlphaFoldDB" id="A0A161V736"/>
<proteinExistence type="predicted"/>
<evidence type="ECO:0000256" key="1">
    <source>
        <dbReference type="SAM" id="Phobius"/>
    </source>
</evidence>
<dbReference type="Proteomes" id="UP000076577">
    <property type="component" value="Unassembled WGS sequence"/>
</dbReference>
<organism evidence="2 3">
    <name type="scientific">Pseudovibrio axinellae</name>
    <dbReference type="NCBI Taxonomy" id="989403"/>
    <lineage>
        <taxon>Bacteria</taxon>
        <taxon>Pseudomonadati</taxon>
        <taxon>Pseudomonadota</taxon>
        <taxon>Alphaproteobacteria</taxon>
        <taxon>Hyphomicrobiales</taxon>
        <taxon>Stappiaceae</taxon>
        <taxon>Pseudovibrio</taxon>
    </lineage>
</organism>
<dbReference type="PATRIC" id="fig|989403.3.peg.1295"/>
<keyword evidence="1" id="KW-0812">Transmembrane</keyword>
<gene>
    <name evidence="2" type="ORF">PsAD2_01209</name>
</gene>
<keyword evidence="1" id="KW-1133">Transmembrane helix</keyword>
<name>A0A161V736_9HYPH</name>
<protein>
    <submittedName>
        <fullName evidence="2">Uncharacterized protein</fullName>
    </submittedName>
</protein>
<accession>A0A161V736</accession>
<keyword evidence="1" id="KW-0472">Membrane</keyword>
<comment type="caution">
    <text evidence="2">The sequence shown here is derived from an EMBL/GenBank/DDBJ whole genome shotgun (WGS) entry which is preliminary data.</text>
</comment>
<reference evidence="2 3" key="1">
    <citation type="journal article" date="2016" name="Front. Microbiol.">
        <title>Comparative Genomic Analysis Reveals a Diverse Repertoire of Genes Involved in Prokaryote-Eukaryote Interactions within the Pseudovibrio Genus.</title>
        <authorList>
            <person name="Romano S."/>
            <person name="Fernandez-Guerra A."/>
            <person name="Reen F.J."/>
            <person name="Glockner F.O."/>
            <person name="Crowley S.P."/>
            <person name="O'Sullivan O."/>
            <person name="Cotter P.D."/>
            <person name="Adams C."/>
            <person name="Dobson A.D."/>
            <person name="O'Gara F."/>
        </authorList>
    </citation>
    <scope>NUCLEOTIDE SEQUENCE [LARGE SCALE GENOMIC DNA]</scope>
    <source>
        <strain evidence="2 3">Ad2</strain>
    </source>
</reference>